<protein>
    <recommendedName>
        <fullName evidence="16">Methyl-accepting chemotaxis protein</fullName>
    </recommendedName>
</protein>
<keyword evidence="5 10" id="KW-1133">Transmembrane helix</keyword>
<evidence type="ECO:0000256" key="10">
    <source>
        <dbReference type="SAM" id="Phobius"/>
    </source>
</evidence>
<keyword evidence="3" id="KW-0145">Chemotaxis</keyword>
<dbReference type="CDD" id="cd11386">
    <property type="entry name" value="MCP_signal"/>
    <property type="match status" value="1"/>
</dbReference>
<feature type="domain" description="Methyl-accepting transducer" evidence="12">
    <location>
        <begin position="351"/>
        <end position="587"/>
    </location>
</feature>
<feature type="domain" description="HAMP" evidence="13">
    <location>
        <begin position="292"/>
        <end position="346"/>
    </location>
</feature>
<dbReference type="PROSITE" id="PS50885">
    <property type="entry name" value="HAMP"/>
    <property type="match status" value="1"/>
</dbReference>
<evidence type="ECO:0000259" key="12">
    <source>
        <dbReference type="PROSITE" id="PS50111"/>
    </source>
</evidence>
<dbReference type="PROSITE" id="PS50111">
    <property type="entry name" value="CHEMOTAXIS_TRANSDUC_2"/>
    <property type="match status" value="1"/>
</dbReference>
<dbReference type="AlphaFoldDB" id="A0A2V1H566"/>
<dbReference type="PANTHER" id="PTHR32089:SF117">
    <property type="entry name" value="METHYL ACCEPTING SENSORY TRANSDUCER WITH CACHE_1 SMALL MOLECULE BINDING DOMAIN"/>
    <property type="match status" value="1"/>
</dbReference>
<dbReference type="InterPro" id="IPR033479">
    <property type="entry name" value="dCache_1"/>
</dbReference>
<dbReference type="SMART" id="SM00283">
    <property type="entry name" value="MA"/>
    <property type="match status" value="1"/>
</dbReference>
<evidence type="ECO:0000256" key="1">
    <source>
        <dbReference type="ARBA" id="ARBA00004651"/>
    </source>
</evidence>
<organism evidence="14 15">
    <name type="scientific">Pelagibaculum spongiae</name>
    <dbReference type="NCBI Taxonomy" id="2080658"/>
    <lineage>
        <taxon>Bacteria</taxon>
        <taxon>Pseudomonadati</taxon>
        <taxon>Pseudomonadota</taxon>
        <taxon>Gammaproteobacteria</taxon>
        <taxon>Oceanospirillales</taxon>
        <taxon>Pelagibaculum</taxon>
    </lineage>
</organism>
<keyword evidence="6 10" id="KW-0472">Membrane</keyword>
<evidence type="ECO:0000256" key="7">
    <source>
        <dbReference type="ARBA" id="ARBA00023224"/>
    </source>
</evidence>
<dbReference type="CDD" id="cd12912">
    <property type="entry name" value="PDC2_MCP_like"/>
    <property type="match status" value="1"/>
</dbReference>
<dbReference type="Pfam" id="PF00015">
    <property type="entry name" value="MCPsignal"/>
    <property type="match status" value="1"/>
</dbReference>
<dbReference type="Pfam" id="PF00672">
    <property type="entry name" value="HAMP"/>
    <property type="match status" value="1"/>
</dbReference>
<keyword evidence="4 10" id="KW-0812">Transmembrane</keyword>
<dbReference type="FunFam" id="1.10.287.950:FF:000001">
    <property type="entry name" value="Methyl-accepting chemotaxis sensory transducer"/>
    <property type="match status" value="1"/>
</dbReference>
<proteinExistence type="inferred from homology"/>
<keyword evidence="11" id="KW-0732">Signal</keyword>
<dbReference type="SMART" id="SM00304">
    <property type="entry name" value="HAMP"/>
    <property type="match status" value="2"/>
</dbReference>
<evidence type="ECO:0000256" key="8">
    <source>
        <dbReference type="ARBA" id="ARBA00029447"/>
    </source>
</evidence>
<evidence type="ECO:0000313" key="14">
    <source>
        <dbReference type="EMBL" id="PVZ71552.1"/>
    </source>
</evidence>
<dbReference type="InterPro" id="IPR004090">
    <property type="entry name" value="Chemotax_Me-accpt_rcpt"/>
</dbReference>
<dbReference type="GO" id="GO:0004888">
    <property type="term" value="F:transmembrane signaling receptor activity"/>
    <property type="evidence" value="ECO:0007669"/>
    <property type="project" value="InterPro"/>
</dbReference>
<dbReference type="CDD" id="cd06225">
    <property type="entry name" value="HAMP"/>
    <property type="match status" value="1"/>
</dbReference>
<evidence type="ECO:0000256" key="4">
    <source>
        <dbReference type="ARBA" id="ARBA00022692"/>
    </source>
</evidence>
<dbReference type="InterPro" id="IPR003660">
    <property type="entry name" value="HAMP_dom"/>
</dbReference>
<reference evidence="14 15" key="1">
    <citation type="submission" date="2018-04" db="EMBL/GenBank/DDBJ databases">
        <title>Thalassorhabdus spongiae gen. nov., sp. nov., isolated from a marine sponge in South-West Iceland.</title>
        <authorList>
            <person name="Knobloch S."/>
            <person name="Daussin A."/>
            <person name="Johannsson R."/>
            <person name="Marteinsson V.T."/>
        </authorList>
    </citation>
    <scope>NUCLEOTIDE SEQUENCE [LARGE SCALE GENOMIC DNA]</scope>
    <source>
        <strain evidence="14 15">Hp12</strain>
    </source>
</reference>
<keyword evidence="15" id="KW-1185">Reference proteome</keyword>
<dbReference type="GO" id="GO:0005886">
    <property type="term" value="C:plasma membrane"/>
    <property type="evidence" value="ECO:0007669"/>
    <property type="project" value="UniProtKB-SubCell"/>
</dbReference>
<comment type="subcellular location">
    <subcellularLocation>
        <location evidence="1">Cell membrane</location>
        <topology evidence="1">Multi-pass membrane protein</topology>
    </subcellularLocation>
</comment>
<comment type="similarity">
    <text evidence="8">Belongs to the methyl-accepting chemotaxis (MCP) protein family.</text>
</comment>
<dbReference type="PANTHER" id="PTHR32089">
    <property type="entry name" value="METHYL-ACCEPTING CHEMOTAXIS PROTEIN MCPB"/>
    <property type="match status" value="1"/>
</dbReference>
<evidence type="ECO:0000256" key="2">
    <source>
        <dbReference type="ARBA" id="ARBA00022475"/>
    </source>
</evidence>
<dbReference type="Proteomes" id="UP000244906">
    <property type="component" value="Unassembled WGS sequence"/>
</dbReference>
<feature type="chain" id="PRO_5015906039" description="Methyl-accepting chemotaxis protein" evidence="11">
    <location>
        <begin position="21"/>
        <end position="623"/>
    </location>
</feature>
<keyword evidence="7 9" id="KW-0807">Transducer</keyword>
<dbReference type="OrthoDB" id="2489132at2"/>
<evidence type="ECO:0000256" key="6">
    <source>
        <dbReference type="ARBA" id="ARBA00023136"/>
    </source>
</evidence>
<gene>
    <name evidence="14" type="ORF">DC094_00475</name>
</gene>
<evidence type="ECO:0000256" key="3">
    <source>
        <dbReference type="ARBA" id="ARBA00022500"/>
    </source>
</evidence>
<dbReference type="GO" id="GO:0007165">
    <property type="term" value="P:signal transduction"/>
    <property type="evidence" value="ECO:0007669"/>
    <property type="project" value="UniProtKB-KW"/>
</dbReference>
<evidence type="ECO:0000259" key="13">
    <source>
        <dbReference type="PROSITE" id="PS50885"/>
    </source>
</evidence>
<evidence type="ECO:0000256" key="11">
    <source>
        <dbReference type="SAM" id="SignalP"/>
    </source>
</evidence>
<dbReference type="SUPFAM" id="SSF103190">
    <property type="entry name" value="Sensory domain-like"/>
    <property type="match status" value="1"/>
</dbReference>
<sequence length="623" mass="67410">MKFSHKLVLTSTLIATGAIAALSTVLYINSYNETTTTVEKRLQSTATSMADHIGTWVSGKETLILTLQQGISQSTNDQQIQKLIDLPILKQEFSVAYLGLEDRPNLIINYPFNKKGYDARKRSWYKEARAKGGINVKNPYLDTKTGKLMLAIGTPLTDSRGINGVVNGKIELDSLLDILDKHPLGDAGYAFLITGQGKIISHPDTSFNGKTVADLFTNRPTLSSTIQKTMTTTEEQALTFSSVSVEGIDWKVGVVINHDKAYAGVYQLRNMAIFFTIGTALTCLFIYQLIISRLLLPMKTIGNAMKQIGSGQADLSQRIPANSGDEFQELAEDFNHFMSSLQNLVHQIQDMGGSLLTSSSQAQQIAGDAAGHINQQQQETDQLATAMNEMAASAAEVAQNAQLAAQHTAEASQNTVVGREVVADTSATIDQLAKQLEQAHHSVNLLAEHSEGIESITSVISSIAEQTNLLALNAAIEAARAGEQGRGFAVVADEVRSLASRTQDATREIKTMIGELREKTEQTVLVIESSGTSAYESVKKAEQARNALEQISGTIEQISGMNIQIASAAEQQSSVTEEINQNAVAIRDASSAFTQSASDVDRISQSLLDQSQQQQKLLGQFSH</sequence>
<dbReference type="Pfam" id="PF02743">
    <property type="entry name" value="dCache_1"/>
    <property type="match status" value="1"/>
</dbReference>
<dbReference type="InterPro" id="IPR004089">
    <property type="entry name" value="MCPsignal_dom"/>
</dbReference>
<dbReference type="PRINTS" id="PR00260">
    <property type="entry name" value="CHEMTRNSDUCR"/>
</dbReference>
<dbReference type="Gene3D" id="1.10.287.950">
    <property type="entry name" value="Methyl-accepting chemotaxis protein"/>
    <property type="match status" value="1"/>
</dbReference>
<dbReference type="Gene3D" id="3.30.450.20">
    <property type="entry name" value="PAS domain"/>
    <property type="match status" value="2"/>
</dbReference>
<comment type="caution">
    <text evidence="14">The sequence shown here is derived from an EMBL/GenBank/DDBJ whole genome shotgun (WGS) entry which is preliminary data.</text>
</comment>
<evidence type="ECO:0008006" key="16">
    <source>
        <dbReference type="Google" id="ProtNLM"/>
    </source>
</evidence>
<feature type="signal peptide" evidence="11">
    <location>
        <begin position="1"/>
        <end position="20"/>
    </location>
</feature>
<keyword evidence="2" id="KW-1003">Cell membrane</keyword>
<dbReference type="RefSeq" id="WP_116685142.1">
    <property type="nucleotide sequence ID" value="NZ_CAWNYD010000001.1"/>
</dbReference>
<dbReference type="InterPro" id="IPR029151">
    <property type="entry name" value="Sensor-like_sf"/>
</dbReference>
<evidence type="ECO:0000256" key="9">
    <source>
        <dbReference type="PROSITE-ProRule" id="PRU00284"/>
    </source>
</evidence>
<accession>A0A2V1H566</accession>
<feature type="transmembrane region" description="Helical" evidence="10">
    <location>
        <begin position="271"/>
        <end position="296"/>
    </location>
</feature>
<dbReference type="EMBL" id="QDDL01000001">
    <property type="protein sequence ID" value="PVZ71552.1"/>
    <property type="molecule type" value="Genomic_DNA"/>
</dbReference>
<name>A0A2V1H566_9GAMM</name>
<dbReference type="SUPFAM" id="SSF58104">
    <property type="entry name" value="Methyl-accepting chemotaxis protein (MCP) signaling domain"/>
    <property type="match status" value="1"/>
</dbReference>
<evidence type="ECO:0000313" key="15">
    <source>
        <dbReference type="Proteomes" id="UP000244906"/>
    </source>
</evidence>
<dbReference type="GO" id="GO:0006935">
    <property type="term" value="P:chemotaxis"/>
    <property type="evidence" value="ECO:0007669"/>
    <property type="project" value="UniProtKB-KW"/>
</dbReference>
<evidence type="ECO:0000256" key="5">
    <source>
        <dbReference type="ARBA" id="ARBA00022989"/>
    </source>
</evidence>